<dbReference type="OMA" id="VVALNNC"/>
<reference evidence="7" key="1">
    <citation type="journal article" date="2014" name="Genome Biol.">
        <title>Genome analysis of a major urban malaria vector mosquito, Anopheles stephensi.</title>
        <authorList>
            <person name="Jiang X."/>
            <person name="Peery A."/>
            <person name="Hall A.B."/>
            <person name="Sharma A."/>
            <person name="Chen X.G."/>
            <person name="Waterhouse R.M."/>
            <person name="Komissarov A."/>
            <person name="Riehle M.M."/>
            <person name="Shouche Y."/>
            <person name="Sharakhova M.V."/>
            <person name="Lawson D."/>
            <person name="Pakpour N."/>
            <person name="Arensburger P."/>
            <person name="Davidson V.L."/>
            <person name="Eiglmeier K."/>
            <person name="Emrich S."/>
            <person name="George P."/>
            <person name="Kennedy R.C."/>
            <person name="Mane S.P."/>
            <person name="Maslen G."/>
            <person name="Oringanje C."/>
            <person name="Qi Y."/>
            <person name="Settlage R."/>
            <person name="Tojo M."/>
            <person name="Tubio J.M."/>
            <person name="Unger M.F."/>
            <person name="Wang B."/>
            <person name="Vernick K.D."/>
            <person name="Ribeiro J.M."/>
            <person name="James A.A."/>
            <person name="Michel K."/>
            <person name="Riehle M.A."/>
            <person name="Luckhart S."/>
            <person name="Sharakhov I.V."/>
            <person name="Tu Z."/>
        </authorList>
    </citation>
    <scope>NUCLEOTIDE SEQUENCE [LARGE SCALE GENOMIC DNA]</scope>
    <source>
        <strain evidence="7">Indian</strain>
    </source>
</reference>
<keyword evidence="4" id="KW-0964">Secreted</keyword>
<proteinExistence type="inferred from homology"/>
<reference evidence="6" key="2">
    <citation type="submission" date="2020-05" db="UniProtKB">
        <authorList>
            <consortium name="EnsemblMetazoa"/>
        </authorList>
    </citation>
    <scope>IDENTIFICATION</scope>
    <source>
        <strain evidence="6">Indian</strain>
    </source>
</reference>
<accession>A0A182YJJ5</accession>
<evidence type="ECO:0000256" key="3">
    <source>
        <dbReference type="ARBA" id="ARBA00022448"/>
    </source>
</evidence>
<keyword evidence="3" id="KW-0813">Transport</keyword>
<dbReference type="VEuPathDB" id="VectorBase:ASTEI08631"/>
<sequence length="155" mass="17927">MPRLLSDEVFQRCDNRTLPPVPPDVPAPIPANCQAECVLNETGILVHRQFMLEQAVKVLVGQVPADNVMWMRAFEVAARKCYNLVMTRTFYLQDVAKNLISSQCIPTSIRYLECTFSIIYRDCPDAYWNYNNEQCKGIVVALNNCYYLFQHVWKI</sequence>
<evidence type="ECO:0000256" key="2">
    <source>
        <dbReference type="ARBA" id="ARBA00008098"/>
    </source>
</evidence>
<evidence type="ECO:0000256" key="4">
    <source>
        <dbReference type="ARBA" id="ARBA00022525"/>
    </source>
</evidence>
<comment type="similarity">
    <text evidence="2">Belongs to the PBP/GOBP family.</text>
</comment>
<evidence type="ECO:0000313" key="6">
    <source>
        <dbReference type="EnsemblMetazoa" id="ASTEI08631-PA"/>
    </source>
</evidence>
<dbReference type="Gene3D" id="1.10.238.270">
    <property type="match status" value="1"/>
</dbReference>
<dbReference type="GO" id="GO:0005576">
    <property type="term" value="C:extracellular region"/>
    <property type="evidence" value="ECO:0007669"/>
    <property type="project" value="UniProtKB-SubCell"/>
</dbReference>
<dbReference type="AlphaFoldDB" id="A0A182YJJ5"/>
<keyword evidence="7" id="KW-1185">Reference proteome</keyword>
<dbReference type="PANTHER" id="PTHR21066:SF3">
    <property type="entry name" value="IP02236P"/>
    <property type="match status" value="1"/>
</dbReference>
<protein>
    <submittedName>
        <fullName evidence="6">Uncharacterized protein</fullName>
    </submittedName>
</protein>
<dbReference type="VEuPathDB" id="VectorBase:ASTEI20_035853"/>
<comment type="subcellular location">
    <subcellularLocation>
        <location evidence="1">Secreted</location>
    </subcellularLocation>
</comment>
<dbReference type="PANTHER" id="PTHR21066">
    <property type="entry name" value="ODORANT-BINDING PROTEIN 59A-RELATED"/>
    <property type="match status" value="1"/>
</dbReference>
<dbReference type="VEuPathDB" id="VectorBase:ASTE016446"/>
<name>A0A182YJJ5_ANOST</name>
<dbReference type="EnsemblMetazoa" id="ASTEI08631-RA">
    <property type="protein sequence ID" value="ASTEI08631-PA"/>
    <property type="gene ID" value="ASTEI08631"/>
</dbReference>
<evidence type="ECO:0000313" key="7">
    <source>
        <dbReference type="Proteomes" id="UP000076408"/>
    </source>
</evidence>
<dbReference type="Proteomes" id="UP000076408">
    <property type="component" value="Unassembled WGS sequence"/>
</dbReference>
<evidence type="ECO:0000256" key="1">
    <source>
        <dbReference type="ARBA" id="ARBA00004613"/>
    </source>
</evidence>
<keyword evidence="5" id="KW-1015">Disulfide bond</keyword>
<evidence type="ECO:0000256" key="5">
    <source>
        <dbReference type="ARBA" id="ARBA00023157"/>
    </source>
</evidence>
<organism evidence="6 7">
    <name type="scientific">Anopheles stephensi</name>
    <name type="common">Indo-Pakistan malaria mosquito</name>
    <dbReference type="NCBI Taxonomy" id="30069"/>
    <lineage>
        <taxon>Eukaryota</taxon>
        <taxon>Metazoa</taxon>
        <taxon>Ecdysozoa</taxon>
        <taxon>Arthropoda</taxon>
        <taxon>Hexapoda</taxon>
        <taxon>Insecta</taxon>
        <taxon>Pterygota</taxon>
        <taxon>Neoptera</taxon>
        <taxon>Endopterygota</taxon>
        <taxon>Diptera</taxon>
        <taxon>Nematocera</taxon>
        <taxon>Culicoidea</taxon>
        <taxon>Culicidae</taxon>
        <taxon>Anophelinae</taxon>
        <taxon>Anopheles</taxon>
    </lineage>
</organism>
<dbReference type="InterPro" id="IPR052295">
    <property type="entry name" value="Odorant-binding_protein"/>
</dbReference>